<evidence type="ECO:0000256" key="1">
    <source>
        <dbReference type="SAM" id="Phobius"/>
    </source>
</evidence>
<accession>A0A1Q9EVJ1</accession>
<dbReference type="SUPFAM" id="SSF52540">
    <property type="entry name" value="P-loop containing nucleoside triphosphate hydrolases"/>
    <property type="match status" value="1"/>
</dbReference>
<feature type="domain" description="G" evidence="2">
    <location>
        <begin position="177"/>
        <end position="311"/>
    </location>
</feature>
<dbReference type="InterPro" id="IPR027417">
    <property type="entry name" value="P-loop_NTPase"/>
</dbReference>
<reference evidence="3 4" key="1">
    <citation type="submission" date="2016-02" db="EMBL/GenBank/DDBJ databases">
        <title>Genome analysis of coral dinoflagellate symbionts highlights evolutionary adaptations to a symbiotic lifestyle.</title>
        <authorList>
            <person name="Aranda M."/>
            <person name="Li Y."/>
            <person name="Liew Y.J."/>
            <person name="Baumgarten S."/>
            <person name="Simakov O."/>
            <person name="Wilson M."/>
            <person name="Piel J."/>
            <person name="Ashoor H."/>
            <person name="Bougouffa S."/>
            <person name="Bajic V.B."/>
            <person name="Ryu T."/>
            <person name="Ravasi T."/>
            <person name="Bayer T."/>
            <person name="Micklem G."/>
            <person name="Kim H."/>
            <person name="Bhak J."/>
            <person name="Lajeunesse T.C."/>
            <person name="Voolstra C.R."/>
        </authorList>
    </citation>
    <scope>NUCLEOTIDE SEQUENCE [LARGE SCALE GENOMIC DNA]</scope>
    <source>
        <strain evidence="3 4">CCMP2467</strain>
    </source>
</reference>
<dbReference type="InterPro" id="IPR006073">
    <property type="entry name" value="GTP-bd"/>
</dbReference>
<feature type="transmembrane region" description="Helical" evidence="1">
    <location>
        <begin position="442"/>
        <end position="462"/>
    </location>
</feature>
<gene>
    <name evidence="3" type="ORF">AK812_SmicGene4774</name>
</gene>
<dbReference type="Pfam" id="PF01926">
    <property type="entry name" value="MMR_HSR1"/>
    <property type="match status" value="1"/>
</dbReference>
<dbReference type="PANTHER" id="PTHR42714">
    <property type="entry name" value="TRNA MODIFICATION GTPASE GTPBP3"/>
    <property type="match status" value="1"/>
</dbReference>
<keyword evidence="1" id="KW-0472">Membrane</keyword>
<dbReference type="CDD" id="cd16449">
    <property type="entry name" value="RING-HC"/>
    <property type="match status" value="1"/>
</dbReference>
<comment type="caution">
    <text evidence="3">The sequence shown here is derived from an EMBL/GenBank/DDBJ whole genome shotgun (WGS) entry which is preliminary data.</text>
</comment>
<sequence length="803" mass="89178">MASVAALRDDDVVHWAEVIEALLQHETATVLSTSEGSTGSNIGTDAGEVHQKLHHFLELQSQRERLEVLSRTEDEAALVLKFLFQRLSEQESQEVAATDIGILFKVPSYRDAIQRSSQQELPETARYQLARAGVQLCVSDAAATSFLYDAEHQQTARTVVQNIVQDTTAQLLHHGARILILGDRGAGKSSLCNAAFGNAVASAGAGLPVTEKITLYPATDACPIHIYDTKGFETLDGDETALEQLKQLIAERRDAANKYEADDPDRLKEQLHVVWWVIDVLAGGRFRPSSIHKVYQLCNNDAIPVIMVLNKCDTHADFVHEVQSQVREHCPWARGVVLVAAEPSMGPLKLQCEHCSSDDICVKTKQRVYSCDACGSTKVQIQPSYGVGELMKMTVEVLPDMVANSFLRAQNAWLEGLDKAATATIAAFAAGALIVGCSPVPFSARLLLIPLQVLMVVTLAAVYRVDKIFSRRMALTFCMSIFCSTPLGWGGYLASNLLKMVPGLNAVGMVSDAAIASSMTTAMGLVAMKLLRRVRGKALLGEVVQPEELAKIMSEEERQRLFRDYFGRVHQWSSGADDGTLSATELLSVAALRSELHVPESTLELHCWPSETVDISRFSRFLAWLGVVRWTEQLLNELALAPRVDTCPICYEEKLDVECLEHWSPKGDVSEHRMCGSCRLEYGQSQCPFCKEYLLKEELIDFIDKFGATIREDGRYDPFEVSMALEEWQIHEMEFEAQPSVMRRAARLLMEDRTFRERLKATVAAQRRSWLSAASGPMFRFWGFDQVKPLSSGTEVSRLLKAE</sequence>
<proteinExistence type="predicted"/>
<evidence type="ECO:0000313" key="4">
    <source>
        <dbReference type="Proteomes" id="UP000186817"/>
    </source>
</evidence>
<dbReference type="Proteomes" id="UP000186817">
    <property type="component" value="Unassembled WGS sequence"/>
</dbReference>
<dbReference type="PANTHER" id="PTHR42714:SF2">
    <property type="entry name" value="TRNA MODIFICATION GTPASE GTPBP3, MITOCHONDRIAL"/>
    <property type="match status" value="1"/>
</dbReference>
<dbReference type="OrthoDB" id="418833at2759"/>
<keyword evidence="1" id="KW-0812">Transmembrane</keyword>
<dbReference type="GO" id="GO:0002098">
    <property type="term" value="P:tRNA wobble uridine modification"/>
    <property type="evidence" value="ECO:0007669"/>
    <property type="project" value="TreeGrafter"/>
</dbReference>
<dbReference type="AlphaFoldDB" id="A0A1Q9EVJ1"/>
<keyword evidence="1" id="KW-1133">Transmembrane helix</keyword>
<dbReference type="GO" id="GO:0005737">
    <property type="term" value="C:cytoplasm"/>
    <property type="evidence" value="ECO:0007669"/>
    <property type="project" value="TreeGrafter"/>
</dbReference>
<dbReference type="GO" id="GO:0005525">
    <property type="term" value="F:GTP binding"/>
    <property type="evidence" value="ECO:0007669"/>
    <property type="project" value="InterPro"/>
</dbReference>
<feature type="transmembrane region" description="Helical" evidence="1">
    <location>
        <begin position="474"/>
        <end position="494"/>
    </location>
</feature>
<dbReference type="Gene3D" id="3.40.50.300">
    <property type="entry name" value="P-loop containing nucleotide triphosphate hydrolases"/>
    <property type="match status" value="1"/>
</dbReference>
<feature type="transmembrane region" description="Helical" evidence="1">
    <location>
        <begin position="506"/>
        <end position="527"/>
    </location>
</feature>
<protein>
    <recommendedName>
        <fullName evidence="2">G domain-containing protein</fullName>
    </recommendedName>
</protein>
<dbReference type="CDD" id="cd00882">
    <property type="entry name" value="Ras_like_GTPase"/>
    <property type="match status" value="1"/>
</dbReference>
<keyword evidence="4" id="KW-1185">Reference proteome</keyword>
<evidence type="ECO:0000259" key="2">
    <source>
        <dbReference type="Pfam" id="PF01926"/>
    </source>
</evidence>
<name>A0A1Q9EVJ1_SYMMI</name>
<dbReference type="GO" id="GO:0030488">
    <property type="term" value="P:tRNA methylation"/>
    <property type="evidence" value="ECO:0007669"/>
    <property type="project" value="TreeGrafter"/>
</dbReference>
<organism evidence="3 4">
    <name type="scientific">Symbiodinium microadriaticum</name>
    <name type="common">Dinoflagellate</name>
    <name type="synonym">Zooxanthella microadriatica</name>
    <dbReference type="NCBI Taxonomy" id="2951"/>
    <lineage>
        <taxon>Eukaryota</taxon>
        <taxon>Sar</taxon>
        <taxon>Alveolata</taxon>
        <taxon>Dinophyceae</taxon>
        <taxon>Suessiales</taxon>
        <taxon>Symbiodiniaceae</taxon>
        <taxon>Symbiodinium</taxon>
    </lineage>
</organism>
<evidence type="ECO:0000313" key="3">
    <source>
        <dbReference type="EMBL" id="OLQ11440.1"/>
    </source>
</evidence>
<dbReference type="EMBL" id="LSRX01000059">
    <property type="protein sequence ID" value="OLQ11440.1"/>
    <property type="molecule type" value="Genomic_DNA"/>
</dbReference>